<keyword evidence="2" id="KW-1185">Reference proteome</keyword>
<sequence length="161" mass="17642">MVEEVVGYGMGRGRGRWRAVLLGGGEVVKGEDVGGYHGHKKKRVRRSRLLIDFIAFGLGVLPFLDPCLDSIRANFTNGANFATAGSTISSQNTTFFQKGLFKDLLPKEDYFSRALYTFDIGSNDLAGDYYINMSRKNVSAALTDMLNQYAAALKVKSGIIS</sequence>
<comment type="caution">
    <text evidence="1">The sequence shown here is derived from an EMBL/GenBank/DDBJ whole genome shotgun (WGS) entry which is preliminary data.</text>
</comment>
<accession>A0ACC2M4W3</accession>
<evidence type="ECO:0000313" key="1">
    <source>
        <dbReference type="EMBL" id="KAJ8640690.1"/>
    </source>
</evidence>
<gene>
    <name evidence="1" type="ORF">MRB53_017384</name>
</gene>
<dbReference type="Proteomes" id="UP001234297">
    <property type="component" value="Chromosome 5"/>
</dbReference>
<reference evidence="1 2" key="1">
    <citation type="journal article" date="2022" name="Hortic Res">
        <title>A haplotype resolved chromosomal level avocado genome allows analysis of novel avocado genes.</title>
        <authorList>
            <person name="Nath O."/>
            <person name="Fletcher S.J."/>
            <person name="Hayward A."/>
            <person name="Shaw L.M."/>
            <person name="Masouleh A.K."/>
            <person name="Furtado A."/>
            <person name="Henry R.J."/>
            <person name="Mitter N."/>
        </authorList>
    </citation>
    <scope>NUCLEOTIDE SEQUENCE [LARGE SCALE GENOMIC DNA]</scope>
    <source>
        <strain evidence="2">cv. Hass</strain>
    </source>
</reference>
<protein>
    <submittedName>
        <fullName evidence="1">Uncharacterized protein</fullName>
    </submittedName>
</protein>
<name>A0ACC2M4W3_PERAE</name>
<dbReference type="EMBL" id="CM056813">
    <property type="protein sequence ID" value="KAJ8640690.1"/>
    <property type="molecule type" value="Genomic_DNA"/>
</dbReference>
<evidence type="ECO:0000313" key="2">
    <source>
        <dbReference type="Proteomes" id="UP001234297"/>
    </source>
</evidence>
<organism evidence="1 2">
    <name type="scientific">Persea americana</name>
    <name type="common">Avocado</name>
    <dbReference type="NCBI Taxonomy" id="3435"/>
    <lineage>
        <taxon>Eukaryota</taxon>
        <taxon>Viridiplantae</taxon>
        <taxon>Streptophyta</taxon>
        <taxon>Embryophyta</taxon>
        <taxon>Tracheophyta</taxon>
        <taxon>Spermatophyta</taxon>
        <taxon>Magnoliopsida</taxon>
        <taxon>Magnoliidae</taxon>
        <taxon>Laurales</taxon>
        <taxon>Lauraceae</taxon>
        <taxon>Persea</taxon>
    </lineage>
</organism>
<proteinExistence type="predicted"/>